<feature type="domain" description="Nitroreductase" evidence="3">
    <location>
        <begin position="103"/>
        <end position="181"/>
    </location>
</feature>
<comment type="similarity">
    <text evidence="1">Belongs to the nitroreductase family.</text>
</comment>
<organism evidence="4">
    <name type="scientific">marine sediment metagenome</name>
    <dbReference type="NCBI Taxonomy" id="412755"/>
    <lineage>
        <taxon>unclassified sequences</taxon>
        <taxon>metagenomes</taxon>
        <taxon>ecological metagenomes</taxon>
    </lineage>
</organism>
<dbReference type="InterPro" id="IPR029479">
    <property type="entry name" value="Nitroreductase"/>
</dbReference>
<evidence type="ECO:0000256" key="2">
    <source>
        <dbReference type="ARBA" id="ARBA00023002"/>
    </source>
</evidence>
<accession>X1GIX7</accession>
<dbReference type="PANTHER" id="PTHR43673">
    <property type="entry name" value="NAD(P)H NITROREDUCTASE YDGI-RELATED"/>
    <property type="match status" value="1"/>
</dbReference>
<dbReference type="GO" id="GO:0016491">
    <property type="term" value="F:oxidoreductase activity"/>
    <property type="evidence" value="ECO:0007669"/>
    <property type="project" value="UniProtKB-KW"/>
</dbReference>
<keyword evidence="2" id="KW-0560">Oxidoreductase</keyword>
<name>X1GIX7_9ZZZZ</name>
<dbReference type="SUPFAM" id="SSF55469">
    <property type="entry name" value="FMN-dependent nitroreductase-like"/>
    <property type="match status" value="1"/>
</dbReference>
<evidence type="ECO:0000259" key="3">
    <source>
        <dbReference type="Pfam" id="PF00881"/>
    </source>
</evidence>
<dbReference type="PANTHER" id="PTHR43673:SF10">
    <property type="entry name" value="NADH DEHYDROGENASE_NAD(P)H NITROREDUCTASE XCC3605-RELATED"/>
    <property type="match status" value="1"/>
</dbReference>
<gene>
    <name evidence="4" type="ORF">S03H2_30566</name>
</gene>
<feature type="domain" description="Nitroreductase" evidence="3">
    <location>
        <begin position="43"/>
        <end position="95"/>
    </location>
</feature>
<dbReference type="EMBL" id="BARU01018492">
    <property type="protein sequence ID" value="GAH57132.1"/>
    <property type="molecule type" value="Genomic_DNA"/>
</dbReference>
<evidence type="ECO:0000256" key="1">
    <source>
        <dbReference type="ARBA" id="ARBA00007118"/>
    </source>
</evidence>
<proteinExistence type="inferred from homology"/>
<sequence>MKFQSFYIRYGLNWLRQVITKKQRNPTQIREGLMVDNPLEWIFARRSIRKFHSNPVDDEKIDLMLQAAMAAPSANNARPWHFIVVKDRQALNRLAAIHPYAKMCYEATLAIVVCADPAISKNYWAQDCSAATQNILLAGTSLGLGTVWLGVHARMERKDPIKKLFSVPDEMEVLSIVAAGYPAEKKQSRTQFDAGRVHYEAW</sequence>
<comment type="caution">
    <text evidence="4">The sequence shown here is derived from an EMBL/GenBank/DDBJ whole genome shotgun (WGS) entry which is preliminary data.</text>
</comment>
<protein>
    <recommendedName>
        <fullName evidence="3">Nitroreductase domain-containing protein</fullName>
    </recommendedName>
</protein>
<evidence type="ECO:0000313" key="4">
    <source>
        <dbReference type="EMBL" id="GAH57132.1"/>
    </source>
</evidence>
<dbReference type="Pfam" id="PF00881">
    <property type="entry name" value="Nitroreductase"/>
    <property type="match status" value="2"/>
</dbReference>
<dbReference type="InterPro" id="IPR000415">
    <property type="entry name" value="Nitroreductase-like"/>
</dbReference>
<dbReference type="AlphaFoldDB" id="X1GIX7"/>
<reference evidence="4" key="1">
    <citation type="journal article" date="2014" name="Front. Microbiol.">
        <title>High frequency of phylogenetically diverse reductive dehalogenase-homologous genes in deep subseafloor sedimentary metagenomes.</title>
        <authorList>
            <person name="Kawai M."/>
            <person name="Futagami T."/>
            <person name="Toyoda A."/>
            <person name="Takaki Y."/>
            <person name="Nishi S."/>
            <person name="Hori S."/>
            <person name="Arai W."/>
            <person name="Tsubouchi T."/>
            <person name="Morono Y."/>
            <person name="Uchiyama I."/>
            <person name="Ito T."/>
            <person name="Fujiyama A."/>
            <person name="Inagaki F."/>
            <person name="Takami H."/>
        </authorList>
    </citation>
    <scope>NUCLEOTIDE SEQUENCE</scope>
    <source>
        <strain evidence="4">Expedition CK06-06</strain>
    </source>
</reference>
<dbReference type="Gene3D" id="3.40.109.10">
    <property type="entry name" value="NADH Oxidase"/>
    <property type="match status" value="1"/>
</dbReference>
<dbReference type="CDD" id="cd02150">
    <property type="entry name" value="nitroreductase"/>
    <property type="match status" value="1"/>
</dbReference>